<dbReference type="InterPro" id="IPR059000">
    <property type="entry name" value="ATPase_P-type_domA"/>
</dbReference>
<evidence type="ECO:0000256" key="8">
    <source>
        <dbReference type="ARBA" id="ARBA00022842"/>
    </source>
</evidence>
<feature type="binding site" evidence="14">
    <location>
        <position position="1050"/>
    </location>
    <ligand>
        <name>ATP</name>
        <dbReference type="ChEBI" id="CHEBI:30616"/>
    </ligand>
</feature>
<feature type="compositionally biased region" description="Low complexity" evidence="17">
    <location>
        <begin position="78"/>
        <end position="98"/>
    </location>
</feature>
<dbReference type="EC" id="7.6.2.1" evidence="16"/>
<gene>
    <name evidence="21" type="ORF">FDP41_007606</name>
</gene>
<dbReference type="NCBIfam" id="TIGR01652">
    <property type="entry name" value="ATPase-Plipid"/>
    <property type="match status" value="1"/>
</dbReference>
<feature type="binding site" evidence="14">
    <location>
        <position position="1183"/>
    </location>
    <ligand>
        <name>ATP</name>
        <dbReference type="ChEBI" id="CHEBI:30616"/>
    </ligand>
</feature>
<feature type="binding site" evidence="14">
    <location>
        <position position="1319"/>
    </location>
    <ligand>
        <name>ATP</name>
        <dbReference type="ChEBI" id="CHEBI:30616"/>
    </ligand>
</feature>
<dbReference type="PANTHER" id="PTHR24092">
    <property type="entry name" value="PROBABLE PHOSPHOLIPID-TRANSPORTING ATPASE"/>
    <property type="match status" value="1"/>
</dbReference>
<keyword evidence="10 16" id="KW-1133">Transmembrane helix</keyword>
<keyword evidence="22" id="KW-1185">Reference proteome</keyword>
<feature type="compositionally biased region" description="Polar residues" evidence="17">
    <location>
        <begin position="214"/>
        <end position="245"/>
    </location>
</feature>
<dbReference type="GO" id="GO:0140326">
    <property type="term" value="F:ATPase-coupled intramembrane lipid transporter activity"/>
    <property type="evidence" value="ECO:0007669"/>
    <property type="project" value="UniProtKB-EC"/>
</dbReference>
<feature type="compositionally biased region" description="Acidic residues" evidence="17">
    <location>
        <begin position="624"/>
        <end position="634"/>
    </location>
</feature>
<evidence type="ECO:0000256" key="14">
    <source>
        <dbReference type="PIRSR" id="PIRSR606539-2"/>
    </source>
</evidence>
<evidence type="ECO:0000259" key="19">
    <source>
        <dbReference type="Pfam" id="PF16209"/>
    </source>
</evidence>
<proteinExistence type="inferred from homology"/>
<dbReference type="PRINTS" id="PR00119">
    <property type="entry name" value="CATATPASE"/>
</dbReference>
<feature type="compositionally biased region" description="Polar residues" evidence="17">
    <location>
        <begin position="115"/>
        <end position="136"/>
    </location>
</feature>
<dbReference type="GO" id="GO:0016887">
    <property type="term" value="F:ATP hydrolysis activity"/>
    <property type="evidence" value="ECO:0007669"/>
    <property type="project" value="InterPro"/>
</dbReference>
<dbReference type="VEuPathDB" id="AmoebaDB:NF0015710"/>
<accession>A0A6A5C948</accession>
<dbReference type="InterPro" id="IPR023299">
    <property type="entry name" value="ATPase_P-typ_cyto_dom_N"/>
</dbReference>
<evidence type="ECO:0000256" key="9">
    <source>
        <dbReference type="ARBA" id="ARBA00022967"/>
    </source>
</evidence>
<dbReference type="GO" id="GO:0000287">
    <property type="term" value="F:magnesium ion binding"/>
    <property type="evidence" value="ECO:0007669"/>
    <property type="project" value="UniProtKB-UniRule"/>
</dbReference>
<evidence type="ECO:0000256" key="5">
    <source>
        <dbReference type="ARBA" id="ARBA00022723"/>
    </source>
</evidence>
<dbReference type="SFLD" id="SFLDG00002">
    <property type="entry name" value="C1.7:_P-type_atpase_like"/>
    <property type="match status" value="1"/>
</dbReference>
<dbReference type="Gene3D" id="3.40.1110.10">
    <property type="entry name" value="Calcium-transporting ATPase, cytoplasmic domain N"/>
    <property type="match status" value="1"/>
</dbReference>
<name>A0A6A5C948_NAEFO</name>
<evidence type="ECO:0000256" key="16">
    <source>
        <dbReference type="RuleBase" id="RU362033"/>
    </source>
</evidence>
<feature type="region of interest" description="Disordered" evidence="17">
    <location>
        <begin position="1734"/>
        <end position="1762"/>
    </location>
</feature>
<feature type="transmembrane region" description="Helical" evidence="16">
    <location>
        <begin position="937"/>
        <end position="959"/>
    </location>
</feature>
<dbReference type="EMBL" id="VFQX01000004">
    <property type="protein sequence ID" value="KAF0983691.1"/>
    <property type="molecule type" value="Genomic_DNA"/>
</dbReference>
<dbReference type="InterPro" id="IPR036412">
    <property type="entry name" value="HAD-like_sf"/>
</dbReference>
<feature type="transmembrane region" description="Helical" evidence="16">
    <location>
        <begin position="1641"/>
        <end position="1664"/>
    </location>
</feature>
<dbReference type="SFLD" id="SFLDS00003">
    <property type="entry name" value="Haloacid_Dehalogenase"/>
    <property type="match status" value="1"/>
</dbReference>
<feature type="compositionally biased region" description="Basic and acidic residues" evidence="17">
    <location>
        <begin position="1750"/>
        <end position="1762"/>
    </location>
</feature>
<feature type="transmembrane region" description="Helical" evidence="16">
    <location>
        <begin position="1676"/>
        <end position="1699"/>
    </location>
</feature>
<feature type="compositionally biased region" description="Polar residues" evidence="17">
    <location>
        <begin position="1740"/>
        <end position="1749"/>
    </location>
</feature>
<feature type="compositionally biased region" description="Low complexity" evidence="17">
    <location>
        <begin position="160"/>
        <end position="172"/>
    </location>
</feature>
<feature type="compositionally biased region" description="Basic and acidic residues" evidence="17">
    <location>
        <begin position="441"/>
        <end position="452"/>
    </location>
</feature>
<dbReference type="GO" id="GO:0005524">
    <property type="term" value="F:ATP binding"/>
    <property type="evidence" value="ECO:0007669"/>
    <property type="project" value="UniProtKB-UniRule"/>
</dbReference>
<feature type="domain" description="P-type ATPase A" evidence="18">
    <location>
        <begin position="760"/>
        <end position="868"/>
    </location>
</feature>
<evidence type="ECO:0000256" key="15">
    <source>
        <dbReference type="PIRSR" id="PIRSR606539-3"/>
    </source>
</evidence>
<feature type="transmembrane region" description="Helical" evidence="16">
    <location>
        <begin position="706"/>
        <end position="738"/>
    </location>
</feature>
<dbReference type="RefSeq" id="XP_044568404.1">
    <property type="nucleotide sequence ID" value="XM_044711369.1"/>
</dbReference>
<feature type="binding site" evidence="14">
    <location>
        <position position="1052"/>
    </location>
    <ligand>
        <name>ATP</name>
        <dbReference type="ChEBI" id="CHEBI:30616"/>
    </ligand>
</feature>
<evidence type="ECO:0000256" key="17">
    <source>
        <dbReference type="SAM" id="MobiDB-lite"/>
    </source>
</evidence>
<evidence type="ECO:0000256" key="4">
    <source>
        <dbReference type="ARBA" id="ARBA00022692"/>
    </source>
</evidence>
<dbReference type="GeneID" id="68114824"/>
<evidence type="ECO:0000313" key="22">
    <source>
        <dbReference type="Proteomes" id="UP000444721"/>
    </source>
</evidence>
<comment type="caution">
    <text evidence="21">The sequence shown here is derived from an EMBL/GenBank/DDBJ whole genome shotgun (WGS) entry which is preliminary data.</text>
</comment>
<dbReference type="NCBIfam" id="TIGR01494">
    <property type="entry name" value="ATPase_P-type"/>
    <property type="match status" value="1"/>
</dbReference>
<comment type="catalytic activity">
    <reaction evidence="12 16">
        <text>ATP + H2O + phospholipidSide 1 = ADP + phosphate + phospholipidSide 2.</text>
        <dbReference type="EC" id="7.6.2.1"/>
    </reaction>
</comment>
<dbReference type="Proteomes" id="UP000444721">
    <property type="component" value="Unassembled WGS sequence"/>
</dbReference>
<keyword evidence="6 14" id="KW-0547">Nucleotide-binding</keyword>
<feature type="region of interest" description="Disordered" evidence="17">
    <location>
        <begin position="431"/>
        <end position="461"/>
    </location>
</feature>
<feature type="region of interest" description="Disordered" evidence="17">
    <location>
        <begin position="1"/>
        <end position="26"/>
    </location>
</feature>
<feature type="binding site" evidence="14">
    <location>
        <position position="1320"/>
    </location>
    <ligand>
        <name>ATP</name>
        <dbReference type="ChEBI" id="CHEBI:30616"/>
    </ligand>
</feature>
<dbReference type="InterPro" id="IPR023298">
    <property type="entry name" value="ATPase_P-typ_TM_dom_sf"/>
</dbReference>
<evidence type="ECO:0000259" key="20">
    <source>
        <dbReference type="Pfam" id="PF16212"/>
    </source>
</evidence>
<feature type="domain" description="P-type ATPase C-terminal" evidence="20">
    <location>
        <begin position="1463"/>
        <end position="1713"/>
    </location>
</feature>
<feature type="active site" description="4-aspartylphosphate intermediate" evidence="13">
    <location>
        <position position="1050"/>
    </location>
</feature>
<evidence type="ECO:0000256" key="11">
    <source>
        <dbReference type="ARBA" id="ARBA00023136"/>
    </source>
</evidence>
<comment type="cofactor">
    <cofactor evidence="15">
        <name>Mg(2+)</name>
        <dbReference type="ChEBI" id="CHEBI:18420"/>
    </cofactor>
</comment>
<feature type="region of interest" description="Disordered" evidence="17">
    <location>
        <begin position="73"/>
        <end position="98"/>
    </location>
</feature>
<dbReference type="SFLD" id="SFLDF00027">
    <property type="entry name" value="p-type_atpase"/>
    <property type="match status" value="1"/>
</dbReference>
<dbReference type="InterPro" id="IPR044492">
    <property type="entry name" value="P_typ_ATPase_HD_dom"/>
</dbReference>
<dbReference type="OrthoDB" id="377733at2759"/>
<feature type="binding site" evidence="15">
    <location>
        <position position="1440"/>
    </location>
    <ligand>
        <name>Mg(2+)</name>
        <dbReference type="ChEBI" id="CHEBI:18420"/>
    </ligand>
</feature>
<keyword evidence="11 16" id="KW-0472">Membrane</keyword>
<feature type="binding site" evidence="14">
    <location>
        <position position="1239"/>
    </location>
    <ligand>
        <name>ATP</name>
        <dbReference type="ChEBI" id="CHEBI:30616"/>
    </ligand>
</feature>
<dbReference type="VEuPathDB" id="AmoebaDB:NfTy_007220"/>
<dbReference type="InterPro" id="IPR001757">
    <property type="entry name" value="P_typ_ATPase"/>
</dbReference>
<dbReference type="Pfam" id="PF00122">
    <property type="entry name" value="E1-E2_ATPase"/>
    <property type="match status" value="1"/>
</dbReference>
<organism evidence="21 22">
    <name type="scientific">Naegleria fowleri</name>
    <name type="common">Brain eating amoeba</name>
    <dbReference type="NCBI Taxonomy" id="5763"/>
    <lineage>
        <taxon>Eukaryota</taxon>
        <taxon>Discoba</taxon>
        <taxon>Heterolobosea</taxon>
        <taxon>Tetramitia</taxon>
        <taxon>Eutetramitia</taxon>
        <taxon>Vahlkampfiidae</taxon>
        <taxon>Naegleria</taxon>
    </lineage>
</organism>
<evidence type="ECO:0000256" key="10">
    <source>
        <dbReference type="ARBA" id="ARBA00022989"/>
    </source>
</evidence>
<feature type="binding site" evidence="14">
    <location>
        <position position="1440"/>
    </location>
    <ligand>
        <name>ATP</name>
        <dbReference type="ChEBI" id="CHEBI:30616"/>
    </ligand>
</feature>
<dbReference type="OMA" id="FNTIYCF"/>
<dbReference type="SUPFAM" id="SSF81660">
    <property type="entry name" value="Metal cation-transporting ATPase, ATP-binding domain N"/>
    <property type="match status" value="1"/>
</dbReference>
<feature type="binding site" evidence="14">
    <location>
        <position position="1410"/>
    </location>
    <ligand>
        <name>ATP</name>
        <dbReference type="ChEBI" id="CHEBI:30616"/>
    </ligand>
</feature>
<evidence type="ECO:0000256" key="13">
    <source>
        <dbReference type="PIRSR" id="PIRSR606539-1"/>
    </source>
</evidence>
<dbReference type="Pfam" id="PF16209">
    <property type="entry name" value="PhoLip_ATPase_N"/>
    <property type="match status" value="1"/>
</dbReference>
<evidence type="ECO:0000256" key="1">
    <source>
        <dbReference type="ARBA" id="ARBA00004141"/>
    </source>
</evidence>
<dbReference type="FunFam" id="3.40.50.1000:FF:000001">
    <property type="entry name" value="Phospholipid-transporting ATPase IC"/>
    <property type="match status" value="1"/>
</dbReference>
<dbReference type="SUPFAM" id="SSF81665">
    <property type="entry name" value="Calcium ATPase, transmembrane domain M"/>
    <property type="match status" value="1"/>
</dbReference>
<feature type="transmembrane region" description="Helical" evidence="16">
    <location>
        <begin position="1613"/>
        <end position="1634"/>
    </location>
</feature>
<dbReference type="InterPro" id="IPR032631">
    <property type="entry name" value="P-type_ATPase_N"/>
</dbReference>
<evidence type="ECO:0000313" key="21">
    <source>
        <dbReference type="EMBL" id="KAF0983691.1"/>
    </source>
</evidence>
<dbReference type="GO" id="GO:0005886">
    <property type="term" value="C:plasma membrane"/>
    <property type="evidence" value="ECO:0007669"/>
    <property type="project" value="TreeGrafter"/>
</dbReference>
<feature type="binding site" evidence="14">
    <location>
        <position position="1206"/>
    </location>
    <ligand>
        <name>ATP</name>
        <dbReference type="ChEBI" id="CHEBI:30616"/>
    </ligand>
</feature>
<feature type="binding site" evidence="15">
    <location>
        <position position="1050"/>
    </location>
    <ligand>
        <name>Mg(2+)</name>
        <dbReference type="ChEBI" id="CHEBI:18420"/>
    </ligand>
</feature>
<dbReference type="VEuPathDB" id="AmoebaDB:FDP41_007606"/>
<comment type="subcellular location">
    <subcellularLocation>
        <location evidence="2">Endomembrane system</location>
    </subcellularLocation>
    <subcellularLocation>
        <location evidence="1 16">Membrane</location>
        <topology evidence="1 16">Multi-pass membrane protein</topology>
    </subcellularLocation>
</comment>
<dbReference type="InterPro" id="IPR032630">
    <property type="entry name" value="P_typ_ATPase_c"/>
</dbReference>
<evidence type="ECO:0000256" key="6">
    <source>
        <dbReference type="ARBA" id="ARBA00022741"/>
    </source>
</evidence>
<feature type="binding site" evidence="14">
    <location>
        <position position="1142"/>
    </location>
    <ligand>
        <name>ATP</name>
        <dbReference type="ChEBI" id="CHEBI:30616"/>
    </ligand>
</feature>
<dbReference type="FunFam" id="3.40.50.1000:FF:000014">
    <property type="entry name" value="Phospholipid-transporting ATPase"/>
    <property type="match status" value="1"/>
</dbReference>
<dbReference type="PROSITE" id="PS00154">
    <property type="entry name" value="ATPASE_E1_E2"/>
    <property type="match status" value="1"/>
</dbReference>
<dbReference type="InterPro" id="IPR023214">
    <property type="entry name" value="HAD_sf"/>
</dbReference>
<feature type="binding site" evidence="15">
    <location>
        <position position="1052"/>
    </location>
    <ligand>
        <name>Mg(2+)</name>
        <dbReference type="ChEBI" id="CHEBI:18420"/>
    </ligand>
</feature>
<feature type="region of interest" description="Disordered" evidence="17">
    <location>
        <begin position="197"/>
        <end position="263"/>
    </location>
</feature>
<keyword evidence="8 15" id="KW-0460">Magnesium</keyword>
<feature type="compositionally biased region" description="Low complexity" evidence="17">
    <location>
        <begin position="246"/>
        <end position="260"/>
    </location>
</feature>
<feature type="binding site" evidence="14">
    <location>
        <position position="1439"/>
    </location>
    <ligand>
        <name>ATP</name>
        <dbReference type="ChEBI" id="CHEBI:30616"/>
    </ligand>
</feature>
<feature type="binding site" evidence="15">
    <location>
        <position position="1436"/>
    </location>
    <ligand>
        <name>Mg(2+)</name>
        <dbReference type="ChEBI" id="CHEBI:18420"/>
    </ligand>
</feature>
<sequence length="1762" mass="199119">MSNNNNNTSGYDEQQQNISYGDDDEPHQSAEIITNTIDVILDVNEHNENKAISSHHQEVDTIRSAAIVEASSETMVPNHSSGNNSNGNNDNNNNNHNSIHLSIQQQPTSTILSGNVQKDTKSTEPVNPTPLTSGITNDVAPFHATPTKITPSKSLAKPGSISSSSQKQSRISLDNSELHRISRIALSEIENSSLLLQQQEGEESTNEPPFSPPTKLNYSSPQQKPLSQHHPTSSALPQQQHNSTQSPLNNLPSHNNHNNNLYTRLSALPDDHNLTNNDEITLSTTSNFTTNTSITTSLANSSARSKIEDEQLLEAWRKSYKRRTSRAGSIYANFKIQDDMALIGLQPFPSTALPIADQWKNLPSRYYYKDEDVEGTFSTQGRVKQSRIIVSSTNKNIHVSESSLDIGSMDPCLEPVTSSTNAVAMTSKDLGFSSSSDEEAQEMKRQKSENKVMRKAPSRNLHIQVEKNSPLVSSLLQDGKSPKKLATSTDSLFHDKNHSTIVYASPLSGTASAATPLPFKNELTPTQIPSIVTDINQDLNIVKRLPKPKGRFVNHIREESLYIEDTEDVEEDYVVKQTDMEMIENTKEKPKQSDTYNVNYYLSMKPVKDIVNKNIVKPLKKSEDEDFSDDEDESVVTAPPTITETNGTKTDEANKKKFEIIYINDREQNRNSRKHWPSNYIRTTKYTLLTFIPKNLFEQFKKATNIYFLISVIAVLLPGVSPVFPITAIIPLVAIVLLQMIKDGIEDFQRYRQDRKANNIKCRVIRNGAVQEIKVKDVELGDIVLVSKEEAFPADLLCIHSSREDSMCYVETSNLDGETNLKTRRSLKSGKFLHDIPEYTIHKELSNIRGQLKIEAASSNLDTFEGKVKIHVKVREVRETLKESISMDNLLLRGCCLKNTKLIYGIAIYVGKSAKMIKNLKENKVKRNSLEIALNKILFCLLILQQALCAVVAALSGVFQTNFSRHAFYLRPLDSSEASFLSVMSSWLTCFVMLNLMIPMSLVVGMEILKTFQSKKIESDSKMTYGNFKAEVKSASMNQGLSKLDVIFSDKTGTLTQNEMKYSDSWVGGLYYSEMNAPGMMKEYLTKHPASNDEPLVSDTAAYHAFMLREFLLCLSLNHSVIPERDPKNHDNIVYDGPSSDEIALLECARNNGFKVLQRTNAGILLEEMGEKKFYDIMATFEFSSDRKRMSVVVKHPDGKYVCYSKGADTVMIKRSRARKHFVNDLKVALESFSMRGLRTLVCSRKELSEEDFNVWFEGYTKATLSTKNREKLLAHSAADMEIDLQLIGCTAIEDKLQEDVVESITFLSKAGLQIWVLTGDKTETAINVAYSTNVLQKDETIEIRIRDACNHKHVKKKMKVALEFLEKQKNKHFEYALIIDSKSLDLALEKYEKQFLRIVKFVKSAVCCRLKPLQKSRIVKLIETKLKKKALAIGDGVNDVAMIQAASIGVGIQGKEGSQASRSADYSIPRFKNLVRLIAVHGRYCCVRNADFLHLSFYKNIMIVMPQIFYTFFCGFTSAVFFESWVLTMFNTIYCFFQPLISGIYEEDLPEEVILKHPEIYDSLKRNGNLFNARSLTFWVLTAVYHASIIFFGVFINYMYGFDILENGPSDVYHFGTIIMTATMTVITFRFALEVKTWSLPMVISIWGSYLSYFAFVVIYTPIPNFLGKGTFFFVYFHTFLSVKAILVTLMVTGACLVPDLTFKFLRFNYFPHDYQQLLIDYKREKEIERQAQKKSSSKIELNQSLQSDLKDASTNKESRV</sequence>
<evidence type="ECO:0000256" key="2">
    <source>
        <dbReference type="ARBA" id="ARBA00004308"/>
    </source>
</evidence>
<keyword evidence="5 15" id="KW-0479">Metal-binding</keyword>
<evidence type="ECO:0000256" key="12">
    <source>
        <dbReference type="ARBA" id="ARBA00034036"/>
    </source>
</evidence>
<dbReference type="InterPro" id="IPR006539">
    <property type="entry name" value="P-type_ATPase_IV"/>
</dbReference>
<dbReference type="PANTHER" id="PTHR24092:SF218">
    <property type="entry name" value="PHOSPHOLIPID-TRANSPORTING ATPASE"/>
    <property type="match status" value="1"/>
</dbReference>
<evidence type="ECO:0000256" key="3">
    <source>
        <dbReference type="ARBA" id="ARBA00008109"/>
    </source>
</evidence>
<dbReference type="SUPFAM" id="SSF56784">
    <property type="entry name" value="HAD-like"/>
    <property type="match status" value="1"/>
</dbReference>
<feature type="domain" description="P-type ATPase N-terminal" evidence="19">
    <location>
        <begin position="661"/>
        <end position="729"/>
    </location>
</feature>
<dbReference type="Pfam" id="PF13246">
    <property type="entry name" value="Cation_ATPase"/>
    <property type="match status" value="1"/>
</dbReference>
<dbReference type="Gene3D" id="2.70.150.10">
    <property type="entry name" value="Calcium-transporting ATPase, cytoplasmic transduction domain A"/>
    <property type="match status" value="1"/>
</dbReference>
<dbReference type="SUPFAM" id="SSF81653">
    <property type="entry name" value="Calcium ATPase, transduction domain A"/>
    <property type="match status" value="1"/>
</dbReference>
<dbReference type="Gene3D" id="3.40.50.1000">
    <property type="entry name" value="HAD superfamily/HAD-like"/>
    <property type="match status" value="1"/>
</dbReference>
<keyword evidence="7 14" id="KW-0067">ATP-binding</keyword>
<dbReference type="Pfam" id="PF16212">
    <property type="entry name" value="PhoLip_ATPase_C"/>
    <property type="match status" value="1"/>
</dbReference>
<feature type="binding site" evidence="14">
    <location>
        <position position="1321"/>
    </location>
    <ligand>
        <name>ATP</name>
        <dbReference type="ChEBI" id="CHEBI:30616"/>
    </ligand>
</feature>
<keyword evidence="9 16" id="KW-1278">Translocase</keyword>
<feature type="binding site" evidence="14">
    <location>
        <position position="1051"/>
    </location>
    <ligand>
        <name>ATP</name>
        <dbReference type="ChEBI" id="CHEBI:30616"/>
    </ligand>
</feature>
<dbReference type="InterPro" id="IPR008250">
    <property type="entry name" value="ATPase_P-typ_transduc_dom_A_sf"/>
</dbReference>
<feature type="transmembrane region" description="Helical" evidence="16">
    <location>
        <begin position="979"/>
        <end position="1006"/>
    </location>
</feature>
<feature type="region of interest" description="Disordered" evidence="17">
    <location>
        <begin position="115"/>
        <end position="173"/>
    </location>
</feature>
<protein>
    <recommendedName>
        <fullName evidence="16">Phospholipid-transporting ATPase</fullName>
        <ecNumber evidence="16">7.6.2.1</ecNumber>
    </recommendedName>
</protein>
<reference evidence="21 22" key="1">
    <citation type="journal article" date="2019" name="Sci. Rep.">
        <title>Nanopore sequencing improves the draft genome of the human pathogenic amoeba Naegleria fowleri.</title>
        <authorList>
            <person name="Liechti N."/>
            <person name="Schurch N."/>
            <person name="Bruggmann R."/>
            <person name="Wittwer M."/>
        </authorList>
    </citation>
    <scope>NUCLEOTIDE SEQUENCE [LARGE SCALE GENOMIC DNA]</scope>
    <source>
        <strain evidence="21 22">ATCC 30894</strain>
    </source>
</reference>
<comment type="similarity">
    <text evidence="3 16">Belongs to the cation transport ATPase (P-type) (TC 3.A.3) family. Type IV subfamily.</text>
</comment>
<feature type="compositionally biased region" description="Polar residues" evidence="17">
    <location>
        <begin position="1"/>
        <end position="19"/>
    </location>
</feature>
<dbReference type="GO" id="GO:0045332">
    <property type="term" value="P:phospholipid translocation"/>
    <property type="evidence" value="ECO:0007669"/>
    <property type="project" value="TreeGrafter"/>
</dbReference>
<evidence type="ECO:0000259" key="18">
    <source>
        <dbReference type="Pfam" id="PF00122"/>
    </source>
</evidence>
<evidence type="ECO:0000256" key="7">
    <source>
        <dbReference type="ARBA" id="ARBA00022840"/>
    </source>
</evidence>
<dbReference type="InterPro" id="IPR018303">
    <property type="entry name" value="ATPase_P-typ_P_site"/>
</dbReference>
<feature type="binding site" evidence="14">
    <location>
        <position position="1416"/>
    </location>
    <ligand>
        <name>ATP</name>
        <dbReference type="ChEBI" id="CHEBI:30616"/>
    </ligand>
</feature>
<feature type="transmembrane region" description="Helical" evidence="16">
    <location>
        <begin position="1577"/>
        <end position="1601"/>
    </location>
</feature>
<keyword evidence="4 16" id="KW-0812">Transmembrane</keyword>
<feature type="region of interest" description="Disordered" evidence="17">
    <location>
        <begin position="622"/>
        <end position="649"/>
    </location>
</feature>